<dbReference type="Gene3D" id="1.25.40.10">
    <property type="entry name" value="Tetratricopeptide repeat domain"/>
    <property type="match status" value="1"/>
</dbReference>
<dbReference type="GO" id="GO:0005886">
    <property type="term" value="C:plasma membrane"/>
    <property type="evidence" value="ECO:0007669"/>
    <property type="project" value="TreeGrafter"/>
</dbReference>
<gene>
    <name evidence="2" type="ORF">OLEA9_A095180</name>
</gene>
<dbReference type="PROSITE" id="PS50236">
    <property type="entry name" value="CHCR"/>
    <property type="match status" value="1"/>
</dbReference>
<comment type="caution">
    <text evidence="2">The sequence shown here is derived from an EMBL/GenBank/DDBJ whole genome shotgun (WGS) entry which is preliminary data.</text>
</comment>
<dbReference type="EMBL" id="CACTIH010004235">
    <property type="protein sequence ID" value="CAA2990271.1"/>
    <property type="molecule type" value="Genomic_DNA"/>
</dbReference>
<accession>A0A8S0SFQ1</accession>
<dbReference type="GO" id="GO:0006898">
    <property type="term" value="P:receptor-mediated endocytosis"/>
    <property type="evidence" value="ECO:0007669"/>
    <property type="project" value="TreeGrafter"/>
</dbReference>
<dbReference type="GO" id="GO:0032051">
    <property type="term" value="F:clathrin light chain binding"/>
    <property type="evidence" value="ECO:0007669"/>
    <property type="project" value="TreeGrafter"/>
</dbReference>
<evidence type="ECO:0000313" key="3">
    <source>
        <dbReference type="Proteomes" id="UP000594638"/>
    </source>
</evidence>
<dbReference type="GO" id="GO:0009507">
    <property type="term" value="C:chloroplast"/>
    <property type="evidence" value="ECO:0007669"/>
    <property type="project" value="TreeGrafter"/>
</dbReference>
<feature type="repeat" description="CHCR" evidence="1">
    <location>
        <begin position="56"/>
        <end position="150"/>
    </location>
</feature>
<dbReference type="Gramene" id="OE9A095180T1">
    <property type="protein sequence ID" value="OE9A095180C1"/>
    <property type="gene ID" value="OE9A095180"/>
</dbReference>
<dbReference type="PANTHER" id="PTHR10292">
    <property type="entry name" value="CLATHRIN HEAVY CHAIN RELATED"/>
    <property type="match status" value="1"/>
</dbReference>
<dbReference type="AlphaFoldDB" id="A0A8S0SFQ1"/>
<dbReference type="GO" id="GO:0006886">
    <property type="term" value="P:intracellular protein transport"/>
    <property type="evidence" value="ECO:0007669"/>
    <property type="project" value="UniProtKB-UniRule"/>
</dbReference>
<dbReference type="GO" id="GO:0009506">
    <property type="term" value="C:plasmodesma"/>
    <property type="evidence" value="ECO:0007669"/>
    <property type="project" value="TreeGrafter"/>
</dbReference>
<dbReference type="GO" id="GO:0071439">
    <property type="term" value="C:clathrin complex"/>
    <property type="evidence" value="ECO:0007669"/>
    <property type="project" value="TreeGrafter"/>
</dbReference>
<sequence length="150" mass="17080">MDGDPWAKVLDPENEFGRQLIDHVVAGALPESKSLEQVFADVKTFMISELCDRESFTRANDATQFLEVIRVPEDANVYHDLVKFLLMVKYKAKEPKVDSELVYAYAKIDRLGEIEEFILMPSVANLLNVGDHLYDEAPYEAAKIVFCSYL</sequence>
<evidence type="ECO:0000313" key="2">
    <source>
        <dbReference type="EMBL" id="CAA2990271.1"/>
    </source>
</evidence>
<dbReference type="InterPro" id="IPR055358">
    <property type="entry name" value="CHCR"/>
</dbReference>
<reference evidence="2 3" key="1">
    <citation type="submission" date="2019-12" db="EMBL/GenBank/DDBJ databases">
        <authorList>
            <person name="Alioto T."/>
            <person name="Alioto T."/>
            <person name="Gomez Garrido J."/>
        </authorList>
    </citation>
    <scope>NUCLEOTIDE SEQUENCE [LARGE SCALE GENOMIC DNA]</scope>
</reference>
<dbReference type="InterPro" id="IPR000547">
    <property type="entry name" value="Clathrin_H-chain/VPS_repeat"/>
</dbReference>
<keyword evidence="3" id="KW-1185">Reference proteome</keyword>
<proteinExistence type="predicted"/>
<dbReference type="InterPro" id="IPR011990">
    <property type="entry name" value="TPR-like_helical_dom_sf"/>
</dbReference>
<name>A0A8S0SFQ1_OLEEU</name>
<evidence type="ECO:0000256" key="1">
    <source>
        <dbReference type="PROSITE-ProRule" id="PRU01006"/>
    </source>
</evidence>
<organism evidence="2 3">
    <name type="scientific">Olea europaea subsp. europaea</name>
    <dbReference type="NCBI Taxonomy" id="158383"/>
    <lineage>
        <taxon>Eukaryota</taxon>
        <taxon>Viridiplantae</taxon>
        <taxon>Streptophyta</taxon>
        <taxon>Embryophyta</taxon>
        <taxon>Tracheophyta</taxon>
        <taxon>Spermatophyta</taxon>
        <taxon>Magnoliopsida</taxon>
        <taxon>eudicotyledons</taxon>
        <taxon>Gunneridae</taxon>
        <taxon>Pentapetalae</taxon>
        <taxon>asterids</taxon>
        <taxon>lamiids</taxon>
        <taxon>Lamiales</taxon>
        <taxon>Oleaceae</taxon>
        <taxon>Oleeae</taxon>
        <taxon>Olea</taxon>
    </lineage>
</organism>
<dbReference type="GO" id="GO:0005794">
    <property type="term" value="C:Golgi apparatus"/>
    <property type="evidence" value="ECO:0007669"/>
    <property type="project" value="TreeGrafter"/>
</dbReference>
<dbReference type="Pfam" id="PF00637">
    <property type="entry name" value="Clathrin"/>
    <property type="match status" value="1"/>
</dbReference>
<dbReference type="Proteomes" id="UP000594638">
    <property type="component" value="Unassembled WGS sequence"/>
</dbReference>
<dbReference type="OrthoDB" id="1749598at2759"/>
<protein>
    <submittedName>
        <fullName evidence="2">AT3G08530, partial</fullName>
    </submittedName>
</protein>
<dbReference type="PANTHER" id="PTHR10292:SF1">
    <property type="entry name" value="CLATHRIN HEAVY CHAIN"/>
    <property type="match status" value="1"/>
</dbReference>